<comment type="caution">
    <text evidence="1">The sequence shown here is derived from an EMBL/GenBank/DDBJ whole genome shotgun (WGS) entry which is preliminary data.</text>
</comment>
<dbReference type="EMBL" id="CAAALY010019662">
    <property type="protein sequence ID" value="VEL14000.1"/>
    <property type="molecule type" value="Genomic_DNA"/>
</dbReference>
<dbReference type="GO" id="GO:0016939">
    <property type="term" value="C:kinesin II complex"/>
    <property type="evidence" value="ECO:0007669"/>
    <property type="project" value="TreeGrafter"/>
</dbReference>
<dbReference type="GO" id="GO:0044782">
    <property type="term" value="P:cilium organization"/>
    <property type="evidence" value="ECO:0007669"/>
    <property type="project" value="TreeGrafter"/>
</dbReference>
<dbReference type="OrthoDB" id="6131506at2759"/>
<dbReference type="Proteomes" id="UP000784294">
    <property type="component" value="Unassembled WGS sequence"/>
</dbReference>
<dbReference type="GO" id="GO:0035869">
    <property type="term" value="C:ciliary transition zone"/>
    <property type="evidence" value="ECO:0007669"/>
    <property type="project" value="TreeGrafter"/>
</dbReference>
<dbReference type="Pfam" id="PF05804">
    <property type="entry name" value="KAP"/>
    <property type="match status" value="1"/>
</dbReference>
<evidence type="ECO:0000313" key="2">
    <source>
        <dbReference type="Proteomes" id="UP000784294"/>
    </source>
</evidence>
<dbReference type="GO" id="GO:0007018">
    <property type="term" value="P:microtubule-based movement"/>
    <property type="evidence" value="ECO:0007669"/>
    <property type="project" value="TreeGrafter"/>
</dbReference>
<organism evidence="1 2">
    <name type="scientific">Protopolystoma xenopodis</name>
    <dbReference type="NCBI Taxonomy" id="117903"/>
    <lineage>
        <taxon>Eukaryota</taxon>
        <taxon>Metazoa</taxon>
        <taxon>Spiralia</taxon>
        <taxon>Lophotrochozoa</taxon>
        <taxon>Platyhelminthes</taxon>
        <taxon>Monogenea</taxon>
        <taxon>Polyopisthocotylea</taxon>
        <taxon>Polystomatidea</taxon>
        <taxon>Polystomatidae</taxon>
        <taxon>Protopolystoma</taxon>
    </lineage>
</organism>
<dbReference type="PANTHER" id="PTHR15605:SF2">
    <property type="entry name" value="KINESIN-ASSOCIATED PROTEIN 3"/>
    <property type="match status" value="1"/>
</dbReference>
<dbReference type="PANTHER" id="PTHR15605">
    <property type="entry name" value="KINESIN-ASSOCIATED PROTEINS"/>
    <property type="match status" value="1"/>
</dbReference>
<dbReference type="GO" id="GO:0019894">
    <property type="term" value="F:kinesin binding"/>
    <property type="evidence" value="ECO:0007669"/>
    <property type="project" value="InterPro"/>
</dbReference>
<accession>A0A3S5CE86</accession>
<protein>
    <submittedName>
        <fullName evidence="1">Uncharacterized protein</fullName>
    </submittedName>
</protein>
<proteinExistence type="predicted"/>
<gene>
    <name evidence="1" type="ORF">PXEA_LOCUS7440</name>
</gene>
<dbReference type="AlphaFoldDB" id="A0A3S5CE86"/>
<sequence>MDEYLELLYENIPEKLRASALILQLARNPDNLEELFQNGLN</sequence>
<keyword evidence="2" id="KW-1185">Reference proteome</keyword>
<dbReference type="InterPro" id="IPR008658">
    <property type="entry name" value="KAP3"/>
</dbReference>
<name>A0A3S5CE86_9PLAT</name>
<dbReference type="GO" id="GO:0005930">
    <property type="term" value="C:axoneme"/>
    <property type="evidence" value="ECO:0007669"/>
    <property type="project" value="TreeGrafter"/>
</dbReference>
<evidence type="ECO:0000313" key="1">
    <source>
        <dbReference type="EMBL" id="VEL14000.1"/>
    </source>
</evidence>
<reference evidence="1" key="1">
    <citation type="submission" date="2018-11" db="EMBL/GenBank/DDBJ databases">
        <authorList>
            <consortium name="Pathogen Informatics"/>
        </authorList>
    </citation>
    <scope>NUCLEOTIDE SEQUENCE</scope>
</reference>